<evidence type="ECO:0008006" key="5">
    <source>
        <dbReference type="Google" id="ProtNLM"/>
    </source>
</evidence>
<reference evidence="3 4" key="1">
    <citation type="journal article" date="2015" name="Nature">
        <title>rRNA introns, odd ribosomes, and small enigmatic genomes across a large radiation of phyla.</title>
        <authorList>
            <person name="Brown C.T."/>
            <person name="Hug L.A."/>
            <person name="Thomas B.C."/>
            <person name="Sharon I."/>
            <person name="Castelle C.J."/>
            <person name="Singh A."/>
            <person name="Wilkins M.J."/>
            <person name="Williams K.H."/>
            <person name="Banfield J.F."/>
        </authorList>
    </citation>
    <scope>NUCLEOTIDE SEQUENCE [LARGE SCALE GENOMIC DNA]</scope>
</reference>
<keyword evidence="2" id="KW-0472">Membrane</keyword>
<dbReference type="PANTHER" id="PTHR48148">
    <property type="entry name" value="KERATINOCYTE PROLINE-RICH PROTEIN"/>
    <property type="match status" value="1"/>
</dbReference>
<evidence type="ECO:0000256" key="1">
    <source>
        <dbReference type="SAM" id="MobiDB-lite"/>
    </source>
</evidence>
<proteinExistence type="predicted"/>
<organism evidence="3 4">
    <name type="scientific">Candidatus Amesbacteria bacterium GW2011_GWC2_45_19</name>
    <dbReference type="NCBI Taxonomy" id="1618366"/>
    <lineage>
        <taxon>Bacteria</taxon>
        <taxon>Candidatus Amesiibacteriota</taxon>
    </lineage>
</organism>
<protein>
    <recommendedName>
        <fullName evidence="5">Dockerin domain-containing protein</fullName>
    </recommendedName>
</protein>
<dbReference type="Gene3D" id="2.60.40.4130">
    <property type="match status" value="1"/>
</dbReference>
<dbReference type="AlphaFoldDB" id="A0A0G1M1V2"/>
<evidence type="ECO:0000313" key="3">
    <source>
        <dbReference type="EMBL" id="KKU02196.1"/>
    </source>
</evidence>
<evidence type="ECO:0000313" key="4">
    <source>
        <dbReference type="Proteomes" id="UP000034264"/>
    </source>
</evidence>
<accession>A0A0G1M1V2</accession>
<dbReference type="PANTHER" id="PTHR48148:SF3">
    <property type="entry name" value="KERATINOCYTE PROLINE-RICH PROTEIN"/>
    <property type="match status" value="1"/>
</dbReference>
<name>A0A0G1M1V2_9BACT</name>
<keyword evidence="2" id="KW-1133">Transmembrane helix</keyword>
<feature type="region of interest" description="Disordered" evidence="1">
    <location>
        <begin position="342"/>
        <end position="407"/>
    </location>
</feature>
<dbReference type="InterPro" id="IPR036439">
    <property type="entry name" value="Dockerin_dom_sf"/>
</dbReference>
<dbReference type="GO" id="GO:0000272">
    <property type="term" value="P:polysaccharide catabolic process"/>
    <property type="evidence" value="ECO:0007669"/>
    <property type="project" value="InterPro"/>
</dbReference>
<feature type="compositionally biased region" description="Pro residues" evidence="1">
    <location>
        <begin position="350"/>
        <end position="402"/>
    </location>
</feature>
<keyword evidence="2" id="KW-0812">Transmembrane</keyword>
<dbReference type="Proteomes" id="UP000034264">
    <property type="component" value="Unassembled WGS sequence"/>
</dbReference>
<dbReference type="PRINTS" id="PR01217">
    <property type="entry name" value="PRICHEXTENSN"/>
</dbReference>
<sequence>MASLGVYNQMMNIKEKLDSKLIALLVLVAVLPVLVWGTMQVRRWLGRAAGPTVGLAFSPGSETLPPDKNLGIVVEAGTEKISGAHVEFTFDRTKVQLAGEVQVTGALTQVLIKTTASEANSTGRVKLAVGMPLGQAGQGPSGNVELARVTFRSVTTANTTASVNYDSSKVEIVNDAATKLAVNPRGATLTLNSGGGTGARVFSSPASATLPPNKTLGIMVDSGVEKVGFAQVEFTFNTAKVRLASEVQITGPLTTVLAKTTRAQANSTGRVRIALGLPLVQLPNPTPVPPSGSFEIARVTLTSASSTNNDSAGLDFDTGQLQVVTVGERVLSVLATGTALSLNPVASTPTPTPRPTPTPTPTPRPTPTPTPRPTPTPTPTPRPTPTPTPRPTPTPTPAPTPTPTGTETSFFFKVRLQGITTKANDQLSVIKFSRNGQVVSNLASATLINDSSGVYSGGNFFVSVATGDYDICIKTQSHLQRCIRNVRLDQGVPLIQDWSTLANESKQLLVGDVNGTNTITIEDVAAVLAKYTDFVVPVPAGTPEDVNADNRITIDDVALTLINYTDFTVDGDR</sequence>
<evidence type="ECO:0000256" key="2">
    <source>
        <dbReference type="SAM" id="Phobius"/>
    </source>
</evidence>
<dbReference type="SUPFAM" id="SSF63446">
    <property type="entry name" value="Type I dockerin domain"/>
    <property type="match status" value="1"/>
</dbReference>
<dbReference type="PROSITE" id="PS00018">
    <property type="entry name" value="EF_HAND_1"/>
    <property type="match status" value="2"/>
</dbReference>
<comment type="caution">
    <text evidence="3">The sequence shown here is derived from an EMBL/GenBank/DDBJ whole genome shotgun (WGS) entry which is preliminary data.</text>
</comment>
<dbReference type="InterPro" id="IPR018247">
    <property type="entry name" value="EF_Hand_1_Ca_BS"/>
</dbReference>
<feature type="transmembrane region" description="Helical" evidence="2">
    <location>
        <begin position="21"/>
        <end position="39"/>
    </location>
</feature>
<gene>
    <name evidence="3" type="ORF">UX05_C0015G0007</name>
</gene>
<dbReference type="EMBL" id="LCKS01000015">
    <property type="protein sequence ID" value="KKU02196.1"/>
    <property type="molecule type" value="Genomic_DNA"/>
</dbReference>